<dbReference type="EC" id="2.3.1.225" evidence="10"/>
<keyword evidence="7" id="KW-0564">Palmitate</keyword>
<keyword evidence="6 10" id="KW-0472">Membrane</keyword>
<evidence type="ECO:0000256" key="7">
    <source>
        <dbReference type="ARBA" id="ARBA00023139"/>
    </source>
</evidence>
<dbReference type="InterPro" id="IPR039859">
    <property type="entry name" value="PFA4/ZDH16/20/ERF2-like"/>
</dbReference>
<feature type="transmembrane region" description="Helical" evidence="10">
    <location>
        <begin position="150"/>
        <end position="175"/>
    </location>
</feature>
<evidence type="ECO:0000313" key="13">
    <source>
        <dbReference type="Proteomes" id="UP000749559"/>
    </source>
</evidence>
<evidence type="ECO:0000256" key="2">
    <source>
        <dbReference type="ARBA" id="ARBA00008574"/>
    </source>
</evidence>
<feature type="transmembrane region" description="Helical" evidence="10">
    <location>
        <begin position="187"/>
        <end position="209"/>
    </location>
</feature>
<evidence type="ECO:0000256" key="1">
    <source>
        <dbReference type="ARBA" id="ARBA00004127"/>
    </source>
</evidence>
<dbReference type="GO" id="GO:0005783">
    <property type="term" value="C:endoplasmic reticulum"/>
    <property type="evidence" value="ECO:0007669"/>
    <property type="project" value="TreeGrafter"/>
</dbReference>
<reference evidence="12" key="1">
    <citation type="submission" date="2022-03" db="EMBL/GenBank/DDBJ databases">
        <authorList>
            <person name="Martin C."/>
        </authorList>
    </citation>
    <scope>NUCLEOTIDE SEQUENCE</scope>
</reference>
<dbReference type="OrthoDB" id="331948at2759"/>
<dbReference type="PANTHER" id="PTHR22883:SF301">
    <property type="entry name" value="PALMITOYLTRANSFERASE ZDHHC12"/>
    <property type="match status" value="1"/>
</dbReference>
<evidence type="ECO:0000313" key="12">
    <source>
        <dbReference type="EMBL" id="CAH1785800.1"/>
    </source>
</evidence>
<dbReference type="PANTHER" id="PTHR22883">
    <property type="entry name" value="ZINC FINGER DHHC DOMAIN CONTAINING PROTEIN"/>
    <property type="match status" value="1"/>
</dbReference>
<dbReference type="GO" id="GO:0005794">
    <property type="term" value="C:Golgi apparatus"/>
    <property type="evidence" value="ECO:0007669"/>
    <property type="project" value="TreeGrafter"/>
</dbReference>
<keyword evidence="5 10" id="KW-1133">Transmembrane helix</keyword>
<dbReference type="GO" id="GO:0006612">
    <property type="term" value="P:protein targeting to membrane"/>
    <property type="evidence" value="ECO:0007669"/>
    <property type="project" value="TreeGrafter"/>
</dbReference>
<keyword evidence="3 10" id="KW-0808">Transferase</keyword>
<dbReference type="AlphaFoldDB" id="A0A8S4NYM0"/>
<evidence type="ECO:0000256" key="10">
    <source>
        <dbReference type="RuleBase" id="RU079119"/>
    </source>
</evidence>
<dbReference type="Pfam" id="PF01529">
    <property type="entry name" value="DHHC"/>
    <property type="match status" value="1"/>
</dbReference>
<evidence type="ECO:0000256" key="6">
    <source>
        <dbReference type="ARBA" id="ARBA00023136"/>
    </source>
</evidence>
<dbReference type="EMBL" id="CAIIXF020000006">
    <property type="protein sequence ID" value="CAH1785800.1"/>
    <property type="molecule type" value="Genomic_DNA"/>
</dbReference>
<protein>
    <recommendedName>
        <fullName evidence="10">Palmitoyltransferase</fullName>
        <ecNumber evidence="10">2.3.1.225</ecNumber>
    </recommendedName>
</protein>
<organism evidence="12 13">
    <name type="scientific">Owenia fusiformis</name>
    <name type="common">Polychaete worm</name>
    <dbReference type="NCBI Taxonomy" id="6347"/>
    <lineage>
        <taxon>Eukaryota</taxon>
        <taxon>Metazoa</taxon>
        <taxon>Spiralia</taxon>
        <taxon>Lophotrochozoa</taxon>
        <taxon>Annelida</taxon>
        <taxon>Polychaeta</taxon>
        <taxon>Sedentaria</taxon>
        <taxon>Canalipalpata</taxon>
        <taxon>Sabellida</taxon>
        <taxon>Oweniida</taxon>
        <taxon>Oweniidae</taxon>
        <taxon>Owenia</taxon>
    </lineage>
</organism>
<accession>A0A8S4NYM0</accession>
<evidence type="ECO:0000256" key="5">
    <source>
        <dbReference type="ARBA" id="ARBA00022989"/>
    </source>
</evidence>
<evidence type="ECO:0000256" key="8">
    <source>
        <dbReference type="ARBA" id="ARBA00023288"/>
    </source>
</evidence>
<sequence length="279" mass="32486">MKKHLATAVFVRVSHTALTLGVPATLLVKKTELRSALIDGENLLYGVLYVILLLTSLTFYHIACAVDPGYVPDTYKVIANNDDSDDEDDLNDDDSEHGKMVKTKPRYCDYCEIDQPMRSRHCEDCGHCVRKFDHHCPWLETCVGERNHKIFWLFLLTKVAVIGWTLLIIFNAIVYKAAWNEWGYSNVLYIIDSLILVISGLVVIGLWGFHTYIMGTNITTWEMVSRRRITYLKYLDEDFNPFHEGYIKNILYFLCVCNERNWEIVYRKNVKMENSYQMV</sequence>
<dbReference type="InterPro" id="IPR001594">
    <property type="entry name" value="Palmitoyltrfase_DHHC"/>
</dbReference>
<keyword evidence="13" id="KW-1185">Reference proteome</keyword>
<keyword evidence="8" id="KW-0449">Lipoprotein</keyword>
<comment type="similarity">
    <text evidence="2 10">Belongs to the DHHC palmitoyltransferase family.</text>
</comment>
<keyword evidence="4 10" id="KW-0812">Transmembrane</keyword>
<evidence type="ECO:0000256" key="3">
    <source>
        <dbReference type="ARBA" id="ARBA00022679"/>
    </source>
</evidence>
<dbReference type="GO" id="GO:0019706">
    <property type="term" value="F:protein-cysteine S-palmitoyltransferase activity"/>
    <property type="evidence" value="ECO:0007669"/>
    <property type="project" value="UniProtKB-EC"/>
</dbReference>
<comment type="domain">
    <text evidence="10">The DHHC domain is required for palmitoyltransferase activity.</text>
</comment>
<proteinExistence type="inferred from homology"/>
<keyword evidence="9 10" id="KW-0012">Acyltransferase</keyword>
<dbReference type="PROSITE" id="PS50216">
    <property type="entry name" value="DHHC"/>
    <property type="match status" value="1"/>
</dbReference>
<comment type="catalytic activity">
    <reaction evidence="10">
        <text>L-cysteinyl-[protein] + hexadecanoyl-CoA = S-hexadecanoyl-L-cysteinyl-[protein] + CoA</text>
        <dbReference type="Rhea" id="RHEA:36683"/>
        <dbReference type="Rhea" id="RHEA-COMP:10131"/>
        <dbReference type="Rhea" id="RHEA-COMP:11032"/>
        <dbReference type="ChEBI" id="CHEBI:29950"/>
        <dbReference type="ChEBI" id="CHEBI:57287"/>
        <dbReference type="ChEBI" id="CHEBI:57379"/>
        <dbReference type="ChEBI" id="CHEBI:74151"/>
        <dbReference type="EC" id="2.3.1.225"/>
    </reaction>
</comment>
<dbReference type="Proteomes" id="UP000749559">
    <property type="component" value="Unassembled WGS sequence"/>
</dbReference>
<evidence type="ECO:0000259" key="11">
    <source>
        <dbReference type="Pfam" id="PF01529"/>
    </source>
</evidence>
<comment type="caution">
    <text evidence="12">The sequence shown here is derived from an EMBL/GenBank/DDBJ whole genome shotgun (WGS) entry which is preliminary data.</text>
</comment>
<feature type="domain" description="Palmitoyltransferase DHHC" evidence="11">
    <location>
        <begin position="103"/>
        <end position="225"/>
    </location>
</feature>
<name>A0A8S4NYM0_OWEFU</name>
<evidence type="ECO:0000256" key="4">
    <source>
        <dbReference type="ARBA" id="ARBA00022692"/>
    </source>
</evidence>
<feature type="transmembrane region" description="Helical" evidence="10">
    <location>
        <begin position="43"/>
        <end position="66"/>
    </location>
</feature>
<comment type="subcellular location">
    <subcellularLocation>
        <location evidence="1">Endomembrane system</location>
        <topology evidence="1">Multi-pass membrane protein</topology>
    </subcellularLocation>
</comment>
<evidence type="ECO:0000256" key="9">
    <source>
        <dbReference type="ARBA" id="ARBA00023315"/>
    </source>
</evidence>
<gene>
    <name evidence="12" type="ORF">OFUS_LOCUS11808</name>
</gene>